<proteinExistence type="predicted"/>
<evidence type="ECO:0000313" key="2">
    <source>
        <dbReference type="Proteomes" id="UP000235371"/>
    </source>
</evidence>
<dbReference type="EMBL" id="KZ613740">
    <property type="protein sequence ID" value="PMD66960.1"/>
    <property type="molecule type" value="Genomic_DNA"/>
</dbReference>
<dbReference type="RefSeq" id="XP_024743864.1">
    <property type="nucleotide sequence ID" value="XM_024871634.1"/>
</dbReference>
<accession>A0A2J6TVB7</accession>
<gene>
    <name evidence="1" type="ORF">K444DRAFT_2880</name>
</gene>
<dbReference type="GeneID" id="36579716"/>
<protein>
    <submittedName>
        <fullName evidence="1">Uncharacterized protein</fullName>
    </submittedName>
</protein>
<sequence>MPLYYAGAGPNVCYTALSSAKQKSATAHCYRAFQRNPCKGGVTNIKACTCVQLLSSNRSTRRRPNQLDVGITAMGWLRDSALQQRQSHQSIGPNVQLLNTRSPCKNDSQYLFASPVVEDGLDHNATYSVSSVLKHLDLRLLFEVTERVIHWRGNQIHWSRS</sequence>
<keyword evidence="2" id="KW-1185">Reference proteome</keyword>
<evidence type="ECO:0000313" key="1">
    <source>
        <dbReference type="EMBL" id="PMD66960.1"/>
    </source>
</evidence>
<dbReference type="Proteomes" id="UP000235371">
    <property type="component" value="Unassembled WGS sequence"/>
</dbReference>
<reference evidence="1 2" key="1">
    <citation type="submission" date="2016-04" db="EMBL/GenBank/DDBJ databases">
        <title>A degradative enzymes factory behind the ericoid mycorrhizal symbiosis.</title>
        <authorList>
            <consortium name="DOE Joint Genome Institute"/>
            <person name="Martino E."/>
            <person name="Morin E."/>
            <person name="Grelet G."/>
            <person name="Kuo A."/>
            <person name="Kohler A."/>
            <person name="Daghino S."/>
            <person name="Barry K."/>
            <person name="Choi C."/>
            <person name="Cichocki N."/>
            <person name="Clum A."/>
            <person name="Copeland A."/>
            <person name="Hainaut M."/>
            <person name="Haridas S."/>
            <person name="Labutti K."/>
            <person name="Lindquist E."/>
            <person name="Lipzen A."/>
            <person name="Khouja H.-R."/>
            <person name="Murat C."/>
            <person name="Ohm R."/>
            <person name="Olson A."/>
            <person name="Spatafora J."/>
            <person name="Veneault-Fourrey C."/>
            <person name="Henrissat B."/>
            <person name="Grigoriev I."/>
            <person name="Martin F."/>
            <person name="Perotto S."/>
        </authorList>
    </citation>
    <scope>NUCLEOTIDE SEQUENCE [LARGE SCALE GENOMIC DNA]</scope>
    <source>
        <strain evidence="1 2">E</strain>
    </source>
</reference>
<dbReference type="AlphaFoldDB" id="A0A2J6TVB7"/>
<organism evidence="1 2">
    <name type="scientific">Hyaloscypha bicolor E</name>
    <dbReference type="NCBI Taxonomy" id="1095630"/>
    <lineage>
        <taxon>Eukaryota</taxon>
        <taxon>Fungi</taxon>
        <taxon>Dikarya</taxon>
        <taxon>Ascomycota</taxon>
        <taxon>Pezizomycotina</taxon>
        <taxon>Leotiomycetes</taxon>
        <taxon>Helotiales</taxon>
        <taxon>Hyaloscyphaceae</taxon>
        <taxon>Hyaloscypha</taxon>
        <taxon>Hyaloscypha bicolor</taxon>
    </lineage>
</organism>
<name>A0A2J6TVB7_9HELO</name>
<dbReference type="InParanoid" id="A0A2J6TVB7"/>